<proteinExistence type="predicted"/>
<evidence type="ECO:0000313" key="1">
    <source>
        <dbReference type="EMBL" id="CAA7392837.1"/>
    </source>
</evidence>
<dbReference type="AlphaFoldDB" id="A0A7I8K5Z8"/>
<keyword evidence="2" id="KW-1185">Reference proteome</keyword>
<dbReference type="Proteomes" id="UP000663760">
    <property type="component" value="Chromosome 3"/>
</dbReference>
<evidence type="ECO:0000313" key="2">
    <source>
        <dbReference type="Proteomes" id="UP000663760"/>
    </source>
</evidence>
<name>A0A7I8K5Z8_SPIIN</name>
<organism evidence="1 2">
    <name type="scientific">Spirodela intermedia</name>
    <name type="common">Intermediate duckweed</name>
    <dbReference type="NCBI Taxonomy" id="51605"/>
    <lineage>
        <taxon>Eukaryota</taxon>
        <taxon>Viridiplantae</taxon>
        <taxon>Streptophyta</taxon>
        <taxon>Embryophyta</taxon>
        <taxon>Tracheophyta</taxon>
        <taxon>Spermatophyta</taxon>
        <taxon>Magnoliopsida</taxon>
        <taxon>Liliopsida</taxon>
        <taxon>Araceae</taxon>
        <taxon>Lemnoideae</taxon>
        <taxon>Spirodela</taxon>
    </lineage>
</organism>
<reference evidence="1" key="1">
    <citation type="submission" date="2020-02" db="EMBL/GenBank/DDBJ databases">
        <authorList>
            <person name="Scholz U."/>
            <person name="Mascher M."/>
            <person name="Fiebig A."/>
        </authorList>
    </citation>
    <scope>NUCLEOTIDE SEQUENCE</scope>
</reference>
<dbReference type="PANTHER" id="PTHR33785">
    <property type="entry name" value="OS06G0550800 PROTEIN"/>
    <property type="match status" value="1"/>
</dbReference>
<dbReference type="PANTHER" id="PTHR33785:SF2">
    <property type="entry name" value="DUF1685 DOMAIN-CONTAINING PROTEIN"/>
    <property type="match status" value="1"/>
</dbReference>
<sequence>MRRYKSFSELEEEEVKGFVDLGFVFNKETISPRMMRVVPGLQRLGEVADGGEAAPAGEEMKRKMRRPYLAEAWVVNGPSSRPSPLLNLRTLPSSPTECADVKRNIRFWARSVASAVHQESS</sequence>
<protein>
    <submittedName>
        <fullName evidence="1">Uncharacterized protein</fullName>
    </submittedName>
</protein>
<gene>
    <name evidence="1" type="ORF">SI8410_03003679</name>
</gene>
<dbReference type="EMBL" id="LR746266">
    <property type="protein sequence ID" value="CAA7392837.1"/>
    <property type="molecule type" value="Genomic_DNA"/>
</dbReference>
<accession>A0A7I8K5Z8</accession>
<dbReference type="OrthoDB" id="1918258at2759"/>